<evidence type="ECO:0000256" key="8">
    <source>
        <dbReference type="SAM" id="Coils"/>
    </source>
</evidence>
<reference evidence="9" key="1">
    <citation type="submission" date="2021-02" db="EMBL/GenBank/DDBJ databases">
        <authorList>
            <person name="Nowell W R."/>
        </authorList>
    </citation>
    <scope>NUCLEOTIDE SEQUENCE</scope>
    <source>
        <strain evidence="9">Ploen Becks lab</strain>
    </source>
</reference>
<name>A0A814F721_9BILA</name>
<dbReference type="InterPro" id="IPR036060">
    <property type="entry name" value="Znf_C2H2C_sf"/>
</dbReference>
<comment type="subcellular location">
    <subcellularLocation>
        <location evidence="1">Nucleus</location>
    </subcellularLocation>
</comment>
<keyword evidence="3" id="KW-0863">Zinc-finger</keyword>
<evidence type="ECO:0000256" key="4">
    <source>
        <dbReference type="ARBA" id="ARBA00022833"/>
    </source>
</evidence>
<dbReference type="PROSITE" id="PS51802">
    <property type="entry name" value="ZF_CCHHC"/>
    <property type="match status" value="1"/>
</dbReference>
<evidence type="ECO:0000256" key="7">
    <source>
        <dbReference type="ARBA" id="ARBA00023242"/>
    </source>
</evidence>
<evidence type="ECO:0000256" key="5">
    <source>
        <dbReference type="ARBA" id="ARBA00023015"/>
    </source>
</evidence>
<dbReference type="EMBL" id="CAJNOC010003321">
    <property type="protein sequence ID" value="CAF0977528.1"/>
    <property type="molecule type" value="Genomic_DNA"/>
</dbReference>
<gene>
    <name evidence="9" type="ORF">OXX778_LOCUS15246</name>
</gene>
<dbReference type="Proteomes" id="UP000663879">
    <property type="component" value="Unassembled WGS sequence"/>
</dbReference>
<dbReference type="AlphaFoldDB" id="A0A814F721"/>
<keyword evidence="7" id="KW-0539">Nucleus</keyword>
<evidence type="ECO:0000313" key="10">
    <source>
        <dbReference type="Proteomes" id="UP000663879"/>
    </source>
</evidence>
<evidence type="ECO:0000313" key="9">
    <source>
        <dbReference type="EMBL" id="CAF0977528.1"/>
    </source>
</evidence>
<feature type="coiled-coil region" evidence="8">
    <location>
        <begin position="108"/>
        <end position="184"/>
    </location>
</feature>
<dbReference type="GO" id="GO:0005634">
    <property type="term" value="C:nucleus"/>
    <property type="evidence" value="ECO:0007669"/>
    <property type="project" value="UniProtKB-SubCell"/>
</dbReference>
<dbReference type="GO" id="GO:0006355">
    <property type="term" value="P:regulation of DNA-templated transcription"/>
    <property type="evidence" value="ECO:0007669"/>
    <property type="project" value="InterPro"/>
</dbReference>
<keyword evidence="4" id="KW-0862">Zinc</keyword>
<dbReference type="InterPro" id="IPR002515">
    <property type="entry name" value="Znf_C2H2C"/>
</dbReference>
<keyword evidence="8" id="KW-0175">Coiled coil</keyword>
<feature type="coiled-coil region" evidence="8">
    <location>
        <begin position="11"/>
        <end position="48"/>
    </location>
</feature>
<keyword evidence="5" id="KW-0805">Transcription regulation</keyword>
<evidence type="ECO:0000256" key="2">
    <source>
        <dbReference type="ARBA" id="ARBA00022723"/>
    </source>
</evidence>
<keyword evidence="10" id="KW-1185">Reference proteome</keyword>
<keyword evidence="2" id="KW-0479">Metal-binding</keyword>
<evidence type="ECO:0000256" key="3">
    <source>
        <dbReference type="ARBA" id="ARBA00022771"/>
    </source>
</evidence>
<organism evidence="9 10">
    <name type="scientific">Brachionus calyciflorus</name>
    <dbReference type="NCBI Taxonomy" id="104777"/>
    <lineage>
        <taxon>Eukaryota</taxon>
        <taxon>Metazoa</taxon>
        <taxon>Spiralia</taxon>
        <taxon>Gnathifera</taxon>
        <taxon>Rotifera</taxon>
        <taxon>Eurotatoria</taxon>
        <taxon>Monogononta</taxon>
        <taxon>Pseudotrocha</taxon>
        <taxon>Ploima</taxon>
        <taxon>Brachionidae</taxon>
        <taxon>Brachionus</taxon>
    </lineage>
</organism>
<sequence>MERKLSEIACEKETNKKLNSIDEKNSEIQQKNSQLDKIESDKIEAENTFNNILKINMDFNSILGDINEKTDCCKFTGCNGDGNTDPRFKKHRSQGHCPIYFNFINNGYKEMRERILQKEDLILTLNKNLQSVINSKKILESKTDEEQKNLIFLKKENNDYKIRIDELESEIKVKEKLIKDFEVEKLKLVSIRHIQ</sequence>
<proteinExistence type="predicted"/>
<comment type="caution">
    <text evidence="9">The sequence shown here is derived from an EMBL/GenBank/DDBJ whole genome shotgun (WGS) entry which is preliminary data.</text>
</comment>
<dbReference type="SUPFAM" id="SSF103637">
    <property type="entry name" value="CCHHC domain"/>
    <property type="match status" value="1"/>
</dbReference>
<dbReference type="GO" id="GO:0008270">
    <property type="term" value="F:zinc ion binding"/>
    <property type="evidence" value="ECO:0007669"/>
    <property type="project" value="UniProtKB-KW"/>
</dbReference>
<protein>
    <submittedName>
        <fullName evidence="9">Uncharacterized protein</fullName>
    </submittedName>
</protein>
<accession>A0A814F721</accession>
<evidence type="ECO:0000256" key="1">
    <source>
        <dbReference type="ARBA" id="ARBA00004123"/>
    </source>
</evidence>
<keyword evidence="6" id="KW-0804">Transcription</keyword>
<evidence type="ECO:0000256" key="6">
    <source>
        <dbReference type="ARBA" id="ARBA00023163"/>
    </source>
</evidence>